<proteinExistence type="predicted"/>
<sequence>MLGKKIEMPLRQNVILFGPARQSMTLSGNETLRRAIVGRLALETSEKMTRRPEDASLRREKLVALVASTGRRFSVGYGTIPSENNLDDALVLKPFEAGPPLRRGNASLLRDKLVA</sequence>
<gene>
    <name evidence="1" type="ORF">RHMOL_Rhmol11G0032400</name>
</gene>
<organism evidence="1 2">
    <name type="scientific">Rhododendron molle</name>
    <name type="common">Chinese azalea</name>
    <name type="synonym">Azalea mollis</name>
    <dbReference type="NCBI Taxonomy" id="49168"/>
    <lineage>
        <taxon>Eukaryota</taxon>
        <taxon>Viridiplantae</taxon>
        <taxon>Streptophyta</taxon>
        <taxon>Embryophyta</taxon>
        <taxon>Tracheophyta</taxon>
        <taxon>Spermatophyta</taxon>
        <taxon>Magnoliopsida</taxon>
        <taxon>eudicotyledons</taxon>
        <taxon>Gunneridae</taxon>
        <taxon>Pentapetalae</taxon>
        <taxon>asterids</taxon>
        <taxon>Ericales</taxon>
        <taxon>Ericaceae</taxon>
        <taxon>Ericoideae</taxon>
        <taxon>Rhodoreae</taxon>
        <taxon>Rhododendron</taxon>
    </lineage>
</organism>
<evidence type="ECO:0000313" key="2">
    <source>
        <dbReference type="Proteomes" id="UP001062846"/>
    </source>
</evidence>
<keyword evidence="2" id="KW-1185">Reference proteome</keyword>
<protein>
    <submittedName>
        <fullName evidence="1">Uncharacterized protein</fullName>
    </submittedName>
</protein>
<name>A0ACC0LP91_RHOML</name>
<comment type="caution">
    <text evidence="1">The sequence shown here is derived from an EMBL/GenBank/DDBJ whole genome shotgun (WGS) entry which is preliminary data.</text>
</comment>
<accession>A0ACC0LP91</accession>
<dbReference type="EMBL" id="CM046398">
    <property type="protein sequence ID" value="KAI8530142.1"/>
    <property type="molecule type" value="Genomic_DNA"/>
</dbReference>
<reference evidence="1" key="1">
    <citation type="submission" date="2022-02" db="EMBL/GenBank/DDBJ databases">
        <title>Plant Genome Project.</title>
        <authorList>
            <person name="Zhang R.-G."/>
        </authorList>
    </citation>
    <scope>NUCLEOTIDE SEQUENCE</scope>
    <source>
        <strain evidence="1">AT1</strain>
    </source>
</reference>
<dbReference type="Proteomes" id="UP001062846">
    <property type="component" value="Chromosome 11"/>
</dbReference>
<evidence type="ECO:0000313" key="1">
    <source>
        <dbReference type="EMBL" id="KAI8530142.1"/>
    </source>
</evidence>